<dbReference type="GO" id="GO:0003824">
    <property type="term" value="F:catalytic activity"/>
    <property type="evidence" value="ECO:0007669"/>
    <property type="project" value="UniProtKB-ARBA"/>
</dbReference>
<feature type="domain" description="PAC" evidence="2">
    <location>
        <begin position="240"/>
        <end position="292"/>
    </location>
</feature>
<dbReference type="NCBIfam" id="TIGR00254">
    <property type="entry name" value="GGDEF"/>
    <property type="match status" value="1"/>
</dbReference>
<dbReference type="CDD" id="cd00130">
    <property type="entry name" value="PAS"/>
    <property type="match status" value="1"/>
</dbReference>
<sequence length="722" mass="81046">MSRQADFRQLFDVQPVPTWLLDDSGRTLMINAQARVLLGGIDPQVDLKADVPTDPWQLLSILSPPARTRLRTALADIGSQAPIRLDDLWLEGPDHSRLRLDALIRRFDPDPRSGHRGHRNHGGQRVLLQLIERQVQAGAGPELSSWDSPRDPCDPHDPHDPHDSRDPLMSETVFLNSNDAIVVTDALGRLRRVNPAFERLTGFSVGGWQHRFTELLQPGRLGTGELEAEILDAIRQQGRWSGEALLRTADAGERMVRLSLTALADADGCAQGYMAIIGDLTESRRASDEILRLATTDSLTGLPNRALFNDRLNQSVLLAQREQQTFALLFADLDHFKEVNDTLGHAVGDQLLIVIARRLREAVRDMDTVARLGGDEFVMLLPNISRAHALDLAERLVLQLNDPMTLEGMPDYRAQVSVGLVMFPDDGESAEALLRHADQAMYAAKRAGRNQLQAYTPELGQSMRQTFSQHQELRAAIDQGQLEVHWQPKFRLSDMAVTGVEALLRWRHPRLGLLCCCDFLRVAEQHQLLGTIDTWVLRTTLQQVAVWARQGRWPGDWKLALNQSASDLQQPHWFDQLRQLLDQLALNPDWLEIELAEPAWSRPTPELLERLRQFRELGVSLLIDDFGTGYASLSYLRQLPVSGVKIDACFVQGMEQHESDRVLVEILCQLVRRLGLGLLAEGIETEAQRQLLLQMGCPYGQGYLLSAALPVAEFESRFLPPA</sequence>
<dbReference type="InterPro" id="IPR013656">
    <property type="entry name" value="PAS_4"/>
</dbReference>
<dbReference type="PANTHER" id="PTHR44757">
    <property type="entry name" value="DIGUANYLATE CYCLASE DGCP"/>
    <property type="match status" value="1"/>
</dbReference>
<dbReference type="Gene3D" id="3.30.450.20">
    <property type="entry name" value="PAS domain"/>
    <property type="match status" value="1"/>
</dbReference>
<dbReference type="SUPFAM" id="SSF141868">
    <property type="entry name" value="EAL domain-like"/>
    <property type="match status" value="1"/>
</dbReference>
<dbReference type="Proteomes" id="UP000481947">
    <property type="component" value="Unassembled WGS sequence"/>
</dbReference>
<evidence type="ECO:0000259" key="4">
    <source>
        <dbReference type="PROSITE" id="PS50887"/>
    </source>
</evidence>
<name>A0A7C9N9I9_9BURK</name>
<evidence type="ECO:0000256" key="1">
    <source>
        <dbReference type="SAM" id="MobiDB-lite"/>
    </source>
</evidence>
<dbReference type="Pfam" id="PF00563">
    <property type="entry name" value="EAL"/>
    <property type="match status" value="1"/>
</dbReference>
<dbReference type="Pfam" id="PF00990">
    <property type="entry name" value="GGDEF"/>
    <property type="match status" value="1"/>
</dbReference>
<dbReference type="CDD" id="cd01948">
    <property type="entry name" value="EAL"/>
    <property type="match status" value="1"/>
</dbReference>
<dbReference type="FunFam" id="3.30.70.270:FF:000001">
    <property type="entry name" value="Diguanylate cyclase domain protein"/>
    <property type="match status" value="1"/>
</dbReference>
<dbReference type="InterPro" id="IPR052155">
    <property type="entry name" value="Biofilm_reg_signaling"/>
</dbReference>
<dbReference type="PROSITE" id="PS50113">
    <property type="entry name" value="PAC"/>
    <property type="match status" value="1"/>
</dbReference>
<dbReference type="SMART" id="SM00091">
    <property type="entry name" value="PAS"/>
    <property type="match status" value="2"/>
</dbReference>
<dbReference type="InterPro" id="IPR000160">
    <property type="entry name" value="GGDEF_dom"/>
</dbReference>
<dbReference type="SMART" id="SM00267">
    <property type="entry name" value="GGDEF"/>
    <property type="match status" value="1"/>
</dbReference>
<feature type="region of interest" description="Disordered" evidence="1">
    <location>
        <begin position="139"/>
        <end position="169"/>
    </location>
</feature>
<organism evidence="5 6">
    <name type="scientific">Malikia spinosa</name>
    <dbReference type="NCBI Taxonomy" id="86180"/>
    <lineage>
        <taxon>Bacteria</taxon>
        <taxon>Pseudomonadati</taxon>
        <taxon>Pseudomonadota</taxon>
        <taxon>Betaproteobacteria</taxon>
        <taxon>Burkholderiales</taxon>
        <taxon>Comamonadaceae</taxon>
        <taxon>Malikia</taxon>
    </lineage>
</organism>
<protein>
    <submittedName>
        <fullName evidence="5">EAL domain-containing protein</fullName>
    </submittedName>
</protein>
<dbReference type="CDD" id="cd01949">
    <property type="entry name" value="GGDEF"/>
    <property type="match status" value="1"/>
</dbReference>
<dbReference type="SUPFAM" id="SSF55785">
    <property type="entry name" value="PYP-like sensor domain (PAS domain)"/>
    <property type="match status" value="1"/>
</dbReference>
<feature type="domain" description="EAL" evidence="3">
    <location>
        <begin position="466"/>
        <end position="722"/>
    </location>
</feature>
<dbReference type="InterPro" id="IPR000014">
    <property type="entry name" value="PAS"/>
</dbReference>
<dbReference type="PROSITE" id="PS50883">
    <property type="entry name" value="EAL"/>
    <property type="match status" value="1"/>
</dbReference>
<dbReference type="RefSeq" id="WP_161125730.1">
    <property type="nucleotide sequence ID" value="NZ_VYSB01000014.1"/>
</dbReference>
<proteinExistence type="predicted"/>
<dbReference type="InterPro" id="IPR035965">
    <property type="entry name" value="PAS-like_dom_sf"/>
</dbReference>
<accession>A0A7C9N9I9</accession>
<evidence type="ECO:0000313" key="6">
    <source>
        <dbReference type="Proteomes" id="UP000481947"/>
    </source>
</evidence>
<reference evidence="5 6" key="1">
    <citation type="submission" date="2019-09" db="EMBL/GenBank/DDBJ databases">
        <title>Identification of Malikia spinosa a prominent benzene-, toluene-, and ethylbenzene-degrading bacterium: enrichment, isolation and whole genome sequencing.</title>
        <authorList>
            <person name="Tancsics A."/>
            <person name="Revesz F."/>
            <person name="Kriszt B."/>
        </authorList>
    </citation>
    <scope>NUCLEOTIDE SEQUENCE [LARGE SCALE GENOMIC DNA]</scope>
    <source>
        <strain evidence="5 6">AB6</strain>
    </source>
</reference>
<dbReference type="Pfam" id="PF13188">
    <property type="entry name" value="PAS_8"/>
    <property type="match status" value="1"/>
</dbReference>
<dbReference type="NCBIfam" id="TIGR00229">
    <property type="entry name" value="sensory_box"/>
    <property type="match status" value="1"/>
</dbReference>
<dbReference type="PANTHER" id="PTHR44757:SF2">
    <property type="entry name" value="BIOFILM ARCHITECTURE MAINTENANCE PROTEIN MBAA"/>
    <property type="match status" value="1"/>
</dbReference>
<comment type="caution">
    <text evidence="5">The sequence shown here is derived from an EMBL/GenBank/DDBJ whole genome shotgun (WGS) entry which is preliminary data.</text>
</comment>
<dbReference type="InterPro" id="IPR000700">
    <property type="entry name" value="PAS-assoc_C"/>
</dbReference>
<feature type="domain" description="GGDEF" evidence="4">
    <location>
        <begin position="324"/>
        <end position="457"/>
    </location>
</feature>
<evidence type="ECO:0000259" key="2">
    <source>
        <dbReference type="PROSITE" id="PS50113"/>
    </source>
</evidence>
<dbReference type="Gene3D" id="3.30.70.270">
    <property type="match status" value="1"/>
</dbReference>
<gene>
    <name evidence="5" type="ORF">F5985_13100</name>
</gene>
<dbReference type="InterPro" id="IPR001633">
    <property type="entry name" value="EAL_dom"/>
</dbReference>
<dbReference type="SUPFAM" id="SSF55073">
    <property type="entry name" value="Nucleotide cyclase"/>
    <property type="match status" value="1"/>
</dbReference>
<evidence type="ECO:0000259" key="3">
    <source>
        <dbReference type="PROSITE" id="PS50883"/>
    </source>
</evidence>
<dbReference type="InterPro" id="IPR035919">
    <property type="entry name" value="EAL_sf"/>
</dbReference>
<dbReference type="AlphaFoldDB" id="A0A7C9N9I9"/>
<dbReference type="PROSITE" id="PS50887">
    <property type="entry name" value="GGDEF"/>
    <property type="match status" value="1"/>
</dbReference>
<feature type="compositionally biased region" description="Basic and acidic residues" evidence="1">
    <location>
        <begin position="148"/>
        <end position="168"/>
    </location>
</feature>
<evidence type="ECO:0000313" key="5">
    <source>
        <dbReference type="EMBL" id="MYZ53042.1"/>
    </source>
</evidence>
<dbReference type="Pfam" id="PF08448">
    <property type="entry name" value="PAS_4"/>
    <property type="match status" value="1"/>
</dbReference>
<dbReference type="InterPro" id="IPR043128">
    <property type="entry name" value="Rev_trsase/Diguanyl_cyclase"/>
</dbReference>
<dbReference type="EMBL" id="VYSB01000014">
    <property type="protein sequence ID" value="MYZ53042.1"/>
    <property type="molecule type" value="Genomic_DNA"/>
</dbReference>
<dbReference type="InterPro" id="IPR029787">
    <property type="entry name" value="Nucleotide_cyclase"/>
</dbReference>
<dbReference type="Gene3D" id="3.20.20.450">
    <property type="entry name" value="EAL domain"/>
    <property type="match status" value="1"/>
</dbReference>
<dbReference type="SMART" id="SM00052">
    <property type="entry name" value="EAL"/>
    <property type="match status" value="1"/>
</dbReference>